<dbReference type="Gene3D" id="3.30.420.40">
    <property type="match status" value="2"/>
</dbReference>
<keyword evidence="2" id="KW-0645">Protease</keyword>
<keyword evidence="3" id="KW-1185">Reference proteome</keyword>
<dbReference type="AlphaFoldDB" id="D5EEE4"/>
<dbReference type="Proteomes" id="UP000002366">
    <property type="component" value="Chromosome"/>
</dbReference>
<dbReference type="InterPro" id="IPR000905">
    <property type="entry name" value="Gcp-like_dom"/>
</dbReference>
<keyword evidence="2" id="KW-0378">Hydrolase</keyword>
<sequence length="241" mass="25977">MNYVVLGVDCCTRWTNIGVSINGKVAAEMNMNIGRNQGSKLPILVETLISSLGIEISDISAVAMTIGPGYFTGIRVGLAYGCGLAKGLGVPVIPISTLEAMGYPASKLGLTTIPLIWAGRGGVYGGAYRMEDNVFEEVWSPAFFTAEEIIVKSRGLQNKKTLCSICDDLERVSALFSEGGRTSPFPLVQGTVSGGTLALLGHKWKERAKKPDKIRPLYLREPDFGTFKLKNRAVFNIQTAL</sequence>
<dbReference type="PANTHER" id="PTHR11735">
    <property type="entry name" value="TRNA N6-ADENOSINE THREONYLCARBAMOYLTRANSFERASE"/>
    <property type="match status" value="1"/>
</dbReference>
<feature type="domain" description="Gcp-like" evidence="1">
    <location>
        <begin position="39"/>
        <end position="152"/>
    </location>
</feature>
<reference evidence="2 3" key="1">
    <citation type="journal article" date="2010" name="Stand. Genomic Sci.">
        <title>Complete genome sequence of Aminobacterium colombiense type strain (ALA-1).</title>
        <authorList>
            <person name="Chertkov O."/>
            <person name="Sikorski J."/>
            <person name="Brambilla E."/>
            <person name="Lapidus A."/>
            <person name="Copeland A."/>
            <person name="Glavina Del Rio T."/>
            <person name="Nolan M."/>
            <person name="Lucas S."/>
            <person name="Tice H."/>
            <person name="Cheng J.F."/>
            <person name="Han C."/>
            <person name="Detter J.C."/>
            <person name="Bruce D."/>
            <person name="Tapia R."/>
            <person name="Goodwin L."/>
            <person name="Pitluck S."/>
            <person name="Liolios K."/>
            <person name="Ivanova N."/>
            <person name="Mavromatis K."/>
            <person name="Ovchinnikova G."/>
            <person name="Pati A."/>
            <person name="Chen A."/>
            <person name="Palaniappan K."/>
            <person name="Land M."/>
            <person name="Hauser L."/>
            <person name="Chang Y.J."/>
            <person name="Jeffries C.D."/>
            <person name="Spring S."/>
            <person name="Rohde M."/>
            <person name="Goker M."/>
            <person name="Bristow J."/>
            <person name="Eisen J.A."/>
            <person name="Markowitz V."/>
            <person name="Hugenholtz P."/>
            <person name="Kyrpides N.C."/>
            <person name="Klenk H.P."/>
        </authorList>
    </citation>
    <scope>NUCLEOTIDE SEQUENCE [LARGE SCALE GENOMIC DNA]</scope>
    <source>
        <strain evidence="3">DSM 12261 / ALA-1</strain>
    </source>
</reference>
<dbReference type="InterPro" id="IPR022496">
    <property type="entry name" value="T6A_TsaB"/>
</dbReference>
<dbReference type="GO" id="GO:0002949">
    <property type="term" value="P:tRNA threonylcarbamoyladenosine modification"/>
    <property type="evidence" value="ECO:0007669"/>
    <property type="project" value="InterPro"/>
</dbReference>
<dbReference type="KEGG" id="aco:Amico_0793"/>
<accession>D5EEE4</accession>
<name>D5EEE4_AMICL</name>
<dbReference type="GO" id="GO:0008233">
    <property type="term" value="F:peptidase activity"/>
    <property type="evidence" value="ECO:0007669"/>
    <property type="project" value="UniProtKB-KW"/>
</dbReference>
<dbReference type="SUPFAM" id="SSF53067">
    <property type="entry name" value="Actin-like ATPase domain"/>
    <property type="match status" value="1"/>
</dbReference>
<evidence type="ECO:0000259" key="1">
    <source>
        <dbReference type="Pfam" id="PF00814"/>
    </source>
</evidence>
<dbReference type="STRING" id="572547.Amico_0793"/>
<gene>
    <name evidence="2" type="ordered locus">Amico_0793</name>
</gene>
<dbReference type="Pfam" id="PF00814">
    <property type="entry name" value="TsaD"/>
    <property type="match status" value="1"/>
</dbReference>
<evidence type="ECO:0000313" key="2">
    <source>
        <dbReference type="EMBL" id="ADE56926.1"/>
    </source>
</evidence>
<dbReference type="GO" id="GO:0006508">
    <property type="term" value="P:proteolysis"/>
    <property type="evidence" value="ECO:0007669"/>
    <property type="project" value="UniProtKB-KW"/>
</dbReference>
<proteinExistence type="predicted"/>
<dbReference type="OrthoDB" id="9784166at2"/>
<dbReference type="EMBL" id="CP001997">
    <property type="protein sequence ID" value="ADE56926.1"/>
    <property type="molecule type" value="Genomic_DNA"/>
</dbReference>
<dbReference type="NCBIfam" id="TIGR03725">
    <property type="entry name" value="T6A_YeaZ"/>
    <property type="match status" value="1"/>
</dbReference>
<dbReference type="HOGENOM" id="CLU_064886_0_0_0"/>
<dbReference type="eggNOG" id="COG1214">
    <property type="taxonomic scope" value="Bacteria"/>
</dbReference>
<evidence type="ECO:0000313" key="3">
    <source>
        <dbReference type="Proteomes" id="UP000002366"/>
    </source>
</evidence>
<protein>
    <submittedName>
        <fullName evidence="2">Peptidase M22 glycoprotease</fullName>
    </submittedName>
</protein>
<dbReference type="InterPro" id="IPR043129">
    <property type="entry name" value="ATPase_NBD"/>
</dbReference>
<dbReference type="PANTHER" id="PTHR11735:SF11">
    <property type="entry name" value="TRNA THREONYLCARBAMOYLADENOSINE BIOSYNTHESIS PROTEIN TSAB"/>
    <property type="match status" value="1"/>
</dbReference>
<dbReference type="RefSeq" id="WP_013048192.1">
    <property type="nucleotide sequence ID" value="NC_014011.1"/>
</dbReference>
<dbReference type="GO" id="GO:0005829">
    <property type="term" value="C:cytosol"/>
    <property type="evidence" value="ECO:0007669"/>
    <property type="project" value="TreeGrafter"/>
</dbReference>
<organism evidence="2 3">
    <name type="scientific">Aminobacterium colombiense (strain DSM 12261 / ALA-1)</name>
    <dbReference type="NCBI Taxonomy" id="572547"/>
    <lineage>
        <taxon>Bacteria</taxon>
        <taxon>Thermotogati</taxon>
        <taxon>Synergistota</taxon>
        <taxon>Synergistia</taxon>
        <taxon>Synergistales</taxon>
        <taxon>Aminobacteriaceae</taxon>
        <taxon>Aminobacterium</taxon>
    </lineage>
</organism>